<evidence type="ECO:0000313" key="2">
    <source>
        <dbReference type="Proteomes" id="UP000288716"/>
    </source>
</evidence>
<dbReference type="Gene3D" id="3.10.10.10">
    <property type="entry name" value="HIV Type 1 Reverse Transcriptase, subunit A, domain 1"/>
    <property type="match status" value="1"/>
</dbReference>
<dbReference type="SUPFAM" id="SSF56672">
    <property type="entry name" value="DNA/RNA polymerases"/>
    <property type="match status" value="1"/>
</dbReference>
<reference evidence="1 2" key="1">
    <citation type="journal article" date="2018" name="Gigascience">
        <title>Genomes of trombidid mites reveal novel predicted allergens and laterally-transferred genes associated with secondary metabolism.</title>
        <authorList>
            <person name="Dong X."/>
            <person name="Chaisiri K."/>
            <person name="Xia D."/>
            <person name="Armstrong S.D."/>
            <person name="Fang Y."/>
            <person name="Donnelly M.J."/>
            <person name="Kadowaki T."/>
            <person name="McGarry J.W."/>
            <person name="Darby A.C."/>
            <person name="Makepeace B.L."/>
        </authorList>
    </citation>
    <scope>NUCLEOTIDE SEQUENCE [LARGE SCALE GENOMIC DNA]</scope>
    <source>
        <strain evidence="1">UoL-UT</strain>
    </source>
</reference>
<dbReference type="VEuPathDB" id="VectorBase:LDEU013992"/>
<dbReference type="InterPro" id="IPR053134">
    <property type="entry name" value="RNA-dir_DNA_polymerase"/>
</dbReference>
<dbReference type="STRING" id="299467.A0A443RNE9"/>
<name>A0A443RNE9_9ACAR</name>
<comment type="caution">
    <text evidence="1">The sequence shown here is derived from an EMBL/GenBank/DDBJ whole genome shotgun (WGS) entry which is preliminary data.</text>
</comment>
<organism evidence="1 2">
    <name type="scientific">Leptotrombidium deliense</name>
    <dbReference type="NCBI Taxonomy" id="299467"/>
    <lineage>
        <taxon>Eukaryota</taxon>
        <taxon>Metazoa</taxon>
        <taxon>Ecdysozoa</taxon>
        <taxon>Arthropoda</taxon>
        <taxon>Chelicerata</taxon>
        <taxon>Arachnida</taxon>
        <taxon>Acari</taxon>
        <taxon>Acariformes</taxon>
        <taxon>Trombidiformes</taxon>
        <taxon>Prostigmata</taxon>
        <taxon>Anystina</taxon>
        <taxon>Parasitengona</taxon>
        <taxon>Trombiculoidea</taxon>
        <taxon>Trombiculidae</taxon>
        <taxon>Leptotrombidium</taxon>
    </lineage>
</organism>
<protein>
    <submittedName>
        <fullName evidence="1">Polymerase polyprotein-like protein</fullName>
    </submittedName>
</protein>
<dbReference type="InterPro" id="IPR043502">
    <property type="entry name" value="DNA/RNA_pol_sf"/>
</dbReference>
<accession>A0A443RNE9</accession>
<evidence type="ECO:0000313" key="1">
    <source>
        <dbReference type="EMBL" id="RWS16816.1"/>
    </source>
</evidence>
<dbReference type="EMBL" id="NCKV01047137">
    <property type="protein sequence ID" value="RWS16816.1"/>
    <property type="molecule type" value="Genomic_DNA"/>
</dbReference>
<dbReference type="AlphaFoldDB" id="A0A443RNE9"/>
<dbReference type="OrthoDB" id="10069439at2759"/>
<feature type="non-terminal residue" evidence="1">
    <location>
        <position position="154"/>
    </location>
</feature>
<dbReference type="PANTHER" id="PTHR24559">
    <property type="entry name" value="TRANSPOSON TY3-I GAG-POL POLYPROTEIN"/>
    <property type="match status" value="1"/>
</dbReference>
<dbReference type="PANTHER" id="PTHR24559:SF444">
    <property type="entry name" value="REVERSE TRANSCRIPTASE DOMAIN-CONTAINING PROTEIN"/>
    <property type="match status" value="1"/>
</dbReference>
<gene>
    <name evidence="1" type="ORF">B4U80_12578</name>
</gene>
<sequence>MQTNSVIDKVRVNESLSDVEQNIVKQLLTEFSDRFSTNSTDIGYCDVYKHKIDVDSMYPVTVKPFHMSKLHIDLMQEIINDYINAGLIEPSESDWRAPAFLVMKPHLPKNYDIFDKKNYRLVIDYRELNKKTKADVFPIPLLTASLDRLAGRKY</sequence>
<dbReference type="GO" id="GO:0071897">
    <property type="term" value="P:DNA biosynthetic process"/>
    <property type="evidence" value="ECO:0007669"/>
    <property type="project" value="UniProtKB-ARBA"/>
</dbReference>
<proteinExistence type="predicted"/>
<keyword evidence="2" id="KW-1185">Reference proteome</keyword>
<dbReference type="Proteomes" id="UP000288716">
    <property type="component" value="Unassembled WGS sequence"/>
</dbReference>